<dbReference type="OrthoDB" id="9764149at2"/>
<dbReference type="InterPro" id="IPR012340">
    <property type="entry name" value="NA-bd_OB-fold"/>
</dbReference>
<dbReference type="STRING" id="706587.Desti_1623"/>
<dbReference type="PANTHER" id="PTHR23355:SF42">
    <property type="entry name" value="RIBONUCLEASE II, CHLOROPLASTIC_MITOCHONDRIAL"/>
    <property type="match status" value="1"/>
</dbReference>
<dbReference type="GO" id="GO:0003723">
    <property type="term" value="F:RNA binding"/>
    <property type="evidence" value="ECO:0007669"/>
    <property type="project" value="InterPro"/>
</dbReference>
<dbReference type="InterPro" id="IPR050180">
    <property type="entry name" value="RNR_Ribonuclease"/>
</dbReference>
<evidence type="ECO:0000313" key="3">
    <source>
        <dbReference type="Proteomes" id="UP000006055"/>
    </source>
</evidence>
<dbReference type="AlphaFoldDB" id="I4C443"/>
<dbReference type="GO" id="GO:0006402">
    <property type="term" value="P:mRNA catabolic process"/>
    <property type="evidence" value="ECO:0007669"/>
    <property type="project" value="TreeGrafter"/>
</dbReference>
<dbReference type="GO" id="GO:0000932">
    <property type="term" value="C:P-body"/>
    <property type="evidence" value="ECO:0007669"/>
    <property type="project" value="TreeGrafter"/>
</dbReference>
<dbReference type="GO" id="GO:0000175">
    <property type="term" value="F:3'-5'-RNA exonuclease activity"/>
    <property type="evidence" value="ECO:0007669"/>
    <property type="project" value="TreeGrafter"/>
</dbReference>
<gene>
    <name evidence="2" type="ordered locus">Desti_1623</name>
</gene>
<evidence type="ECO:0000313" key="2">
    <source>
        <dbReference type="EMBL" id="AFM24334.1"/>
    </source>
</evidence>
<accession>I4C443</accession>
<keyword evidence="3" id="KW-1185">Reference proteome</keyword>
<name>I4C443_DESTA</name>
<dbReference type="EMBL" id="CP003360">
    <property type="protein sequence ID" value="AFM24334.1"/>
    <property type="molecule type" value="Genomic_DNA"/>
</dbReference>
<dbReference type="Pfam" id="PF00773">
    <property type="entry name" value="RNB"/>
    <property type="match status" value="1"/>
</dbReference>
<dbReference type="Pfam" id="PF23161">
    <property type="entry name" value="HTH_RNase_II"/>
    <property type="match status" value="1"/>
</dbReference>
<dbReference type="eggNOG" id="COG0557">
    <property type="taxonomic scope" value="Bacteria"/>
</dbReference>
<dbReference type="KEGG" id="dti:Desti_1623"/>
<organism evidence="2 3">
    <name type="scientific">Desulfomonile tiedjei (strain ATCC 49306 / DSM 6799 / DCB-1)</name>
    <dbReference type="NCBI Taxonomy" id="706587"/>
    <lineage>
        <taxon>Bacteria</taxon>
        <taxon>Pseudomonadati</taxon>
        <taxon>Thermodesulfobacteriota</taxon>
        <taxon>Desulfomonilia</taxon>
        <taxon>Desulfomonilales</taxon>
        <taxon>Desulfomonilaceae</taxon>
        <taxon>Desulfomonile</taxon>
    </lineage>
</organism>
<reference evidence="3" key="1">
    <citation type="submission" date="2012-06" db="EMBL/GenBank/DDBJ databases">
        <title>Complete sequence of chromosome of Desulfomonile tiedjei DSM 6799.</title>
        <authorList>
            <person name="Lucas S."/>
            <person name="Copeland A."/>
            <person name="Lapidus A."/>
            <person name="Glavina del Rio T."/>
            <person name="Dalin E."/>
            <person name="Tice H."/>
            <person name="Bruce D."/>
            <person name="Goodwin L."/>
            <person name="Pitluck S."/>
            <person name="Peters L."/>
            <person name="Ovchinnikova G."/>
            <person name="Zeytun A."/>
            <person name="Lu M."/>
            <person name="Kyrpides N."/>
            <person name="Mavromatis K."/>
            <person name="Ivanova N."/>
            <person name="Brettin T."/>
            <person name="Detter J.C."/>
            <person name="Han C."/>
            <person name="Larimer F."/>
            <person name="Land M."/>
            <person name="Hauser L."/>
            <person name="Markowitz V."/>
            <person name="Cheng J.-F."/>
            <person name="Hugenholtz P."/>
            <person name="Woyke T."/>
            <person name="Wu D."/>
            <person name="Spring S."/>
            <person name="Schroeder M."/>
            <person name="Brambilla E."/>
            <person name="Klenk H.-P."/>
            <person name="Eisen J.A."/>
        </authorList>
    </citation>
    <scope>NUCLEOTIDE SEQUENCE [LARGE SCALE GENOMIC DNA]</scope>
    <source>
        <strain evidence="3">ATCC 49306 / DSM 6799 / DCB-1</strain>
    </source>
</reference>
<dbReference type="HOGENOM" id="CLU_015903_1_1_7"/>
<dbReference type="PANTHER" id="PTHR23355">
    <property type="entry name" value="RIBONUCLEASE"/>
    <property type="match status" value="1"/>
</dbReference>
<feature type="domain" description="RNB" evidence="1">
    <location>
        <begin position="264"/>
        <end position="555"/>
    </location>
</feature>
<dbReference type="SMART" id="SM00955">
    <property type="entry name" value="RNB"/>
    <property type="match status" value="1"/>
</dbReference>
<dbReference type="RefSeq" id="WP_014809482.1">
    <property type="nucleotide sequence ID" value="NC_018025.1"/>
</dbReference>
<evidence type="ECO:0000259" key="1">
    <source>
        <dbReference type="SMART" id="SM00955"/>
    </source>
</evidence>
<dbReference type="InterPro" id="IPR056404">
    <property type="entry name" value="HTH_RNase_II"/>
</dbReference>
<sequence length="665" mass="75250">MSFQKNDIVDYYENCRISCGLIVDVDDRKLKVLNDQGKETKISSSRALTTGTDPAFPFSGTKEEQVRRLKELSASRDALKRNIDLKELWEVVGDVTREIDISDLSELFFGNQIDQNKTASLIRAIFEDRVYFKIGQGSIEVPSQNQVKQALVQREKELQRRQLIEQSAKFLSQIKSSEELKATDAPEDLILMLEEAALAGKDWMLFKQVKEIFLQAGLIPQWDPFKVLVRLGKWSEDENITLRAERIPVEFSSEALAGAEHASKKPLPDITFFSGQDLLAIDSSTTRDVDDAISLSRDGDHLVLGVHITDASYYVEHNSSLDLEIRDRATSIYLPEITIPMMPRVLSEQAASLESGQDRLALTVLVRFGPEMQLLDFALKRSIIRINQRLTYEEAEEKIAVPGSTEALMFAVASSLRQKRIESGAIIFKDPEISVRVNHAGEIEVFVRNRETPAQILVSEMMILANNLFARYLRDNKIPGIFRSQGPPLEKIELGEEYDPVASYRSKKVLARGDLSTDPDAHSTLGLDIYTTASSPLRRYPDLIVQRQLKAALEGATLLRPQELERILDQIIPRLDRAASLERERQKYFLLKYLEKRKAQEFQAIVLHRFPRFYLVQITDLALNAVLRTPAGTNLSPGERVVTKIEKVSPRDDRLTLSLVSANPV</sequence>
<proteinExistence type="predicted"/>
<dbReference type="Proteomes" id="UP000006055">
    <property type="component" value="Chromosome"/>
</dbReference>
<protein>
    <submittedName>
        <fullName evidence="2">Exoribonuclease R</fullName>
    </submittedName>
</protein>
<dbReference type="SUPFAM" id="SSF50249">
    <property type="entry name" value="Nucleic acid-binding proteins"/>
    <property type="match status" value="1"/>
</dbReference>
<dbReference type="InterPro" id="IPR001900">
    <property type="entry name" value="RNase_II/R"/>
</dbReference>